<dbReference type="Pfam" id="PF13580">
    <property type="entry name" value="SIS_2"/>
    <property type="match status" value="1"/>
</dbReference>
<dbReference type="SUPFAM" id="SSF53697">
    <property type="entry name" value="SIS domain"/>
    <property type="match status" value="1"/>
</dbReference>
<evidence type="ECO:0000259" key="1">
    <source>
        <dbReference type="PROSITE" id="PS51464"/>
    </source>
</evidence>
<proteinExistence type="predicted"/>
<evidence type="ECO:0000313" key="3">
    <source>
        <dbReference type="Proteomes" id="UP000179243"/>
    </source>
</evidence>
<dbReference type="InterPro" id="IPR050099">
    <property type="entry name" value="SIS_GmhA/DiaA_subfam"/>
</dbReference>
<organism evidence="2 3">
    <name type="scientific">Candidatus Raymondbacteria bacterium RIFOXYD12_FULL_49_13</name>
    <dbReference type="NCBI Taxonomy" id="1817890"/>
    <lineage>
        <taxon>Bacteria</taxon>
        <taxon>Raymondiibacteriota</taxon>
    </lineage>
</organism>
<evidence type="ECO:0000313" key="2">
    <source>
        <dbReference type="EMBL" id="OGK01957.1"/>
    </source>
</evidence>
<dbReference type="Gene3D" id="3.40.50.10490">
    <property type="entry name" value="Glucose-6-phosphate isomerase like protein, domain 1"/>
    <property type="match status" value="1"/>
</dbReference>
<dbReference type="AlphaFoldDB" id="A0A1F7F5Z5"/>
<dbReference type="EMBL" id="MFYX01000115">
    <property type="protein sequence ID" value="OGK01957.1"/>
    <property type="molecule type" value="Genomic_DNA"/>
</dbReference>
<feature type="domain" description="SIS" evidence="1">
    <location>
        <begin position="33"/>
        <end position="188"/>
    </location>
</feature>
<accession>A0A1F7F5Z5</accession>
<dbReference type="InterPro" id="IPR001347">
    <property type="entry name" value="SIS_dom"/>
</dbReference>
<dbReference type="Proteomes" id="UP000179243">
    <property type="component" value="Unassembled WGS sequence"/>
</dbReference>
<comment type="caution">
    <text evidence="2">The sequence shown here is derived from an EMBL/GenBank/DDBJ whole genome shotgun (WGS) entry which is preliminary data.</text>
</comment>
<name>A0A1F7F5Z5_UNCRA</name>
<reference evidence="2 3" key="1">
    <citation type="journal article" date="2016" name="Nat. Commun.">
        <title>Thousands of microbial genomes shed light on interconnected biogeochemical processes in an aquifer system.</title>
        <authorList>
            <person name="Anantharaman K."/>
            <person name="Brown C.T."/>
            <person name="Hug L.A."/>
            <person name="Sharon I."/>
            <person name="Castelle C.J."/>
            <person name="Probst A.J."/>
            <person name="Thomas B.C."/>
            <person name="Singh A."/>
            <person name="Wilkins M.J."/>
            <person name="Karaoz U."/>
            <person name="Brodie E.L."/>
            <person name="Williams K.H."/>
            <person name="Hubbard S.S."/>
            <person name="Banfield J.F."/>
        </authorList>
    </citation>
    <scope>NUCLEOTIDE SEQUENCE [LARGE SCALE GENOMIC DNA]</scope>
</reference>
<dbReference type="InterPro" id="IPR035461">
    <property type="entry name" value="GmhA/DiaA"/>
</dbReference>
<gene>
    <name evidence="2" type="ORF">A2519_17665</name>
</gene>
<dbReference type="PANTHER" id="PTHR30390">
    <property type="entry name" value="SEDOHEPTULOSE 7-PHOSPHATE ISOMERASE / DNAA INITIATOR-ASSOCIATING FACTOR FOR REPLICATION INITIATION"/>
    <property type="match status" value="1"/>
</dbReference>
<dbReference type="PROSITE" id="PS51464">
    <property type="entry name" value="SIS"/>
    <property type="match status" value="1"/>
</dbReference>
<dbReference type="GO" id="GO:1901135">
    <property type="term" value="P:carbohydrate derivative metabolic process"/>
    <property type="evidence" value="ECO:0007669"/>
    <property type="project" value="InterPro"/>
</dbReference>
<sequence>MKSSIQHMLKSHLETLQGLTNCVGEIEGITRAITTAYRNGKKLILAGNGGSAADALHIAGELTGRFAYKRPALPAIAVNANTSTLTAVANDFDFDHIFSREIEALCNEGDVVILLSTSGSSPNILLAAYAARKAKAVIIGFTRTGPNKLKELSDICLTAPGEKAYEIQESHEIAYHIICELVEKELFPHPDE</sequence>
<dbReference type="GO" id="GO:0097367">
    <property type="term" value="F:carbohydrate derivative binding"/>
    <property type="evidence" value="ECO:0007669"/>
    <property type="project" value="InterPro"/>
</dbReference>
<protein>
    <recommendedName>
        <fullName evidence="1">SIS domain-containing protein</fullName>
    </recommendedName>
</protein>
<dbReference type="CDD" id="cd05006">
    <property type="entry name" value="SIS_GmhA"/>
    <property type="match status" value="1"/>
</dbReference>
<dbReference type="InterPro" id="IPR046348">
    <property type="entry name" value="SIS_dom_sf"/>
</dbReference>